<evidence type="ECO:0000313" key="6">
    <source>
        <dbReference type="Proteomes" id="UP000270261"/>
    </source>
</evidence>
<dbReference type="Gene3D" id="3.30.2020.30">
    <property type="match status" value="1"/>
</dbReference>
<evidence type="ECO:0000256" key="1">
    <source>
        <dbReference type="ARBA" id="ARBA00022723"/>
    </source>
</evidence>
<dbReference type="GO" id="GO:0046872">
    <property type="term" value="F:metal ion binding"/>
    <property type="evidence" value="ECO:0007669"/>
    <property type="project" value="UniProtKB-KW"/>
</dbReference>
<evidence type="ECO:0000313" key="5">
    <source>
        <dbReference type="EMBL" id="RRN44177.1"/>
    </source>
</evidence>
<dbReference type="OrthoDB" id="9794178at2"/>
<feature type="compositionally biased region" description="Gly residues" evidence="3">
    <location>
        <begin position="135"/>
        <end position="154"/>
    </location>
</feature>
<dbReference type="Proteomes" id="UP000270261">
    <property type="component" value="Unassembled WGS sequence"/>
</dbReference>
<evidence type="ECO:0000259" key="4">
    <source>
        <dbReference type="Pfam" id="PF06155"/>
    </source>
</evidence>
<gene>
    <name evidence="5" type="ORF">EHV23_12545</name>
</gene>
<reference evidence="5 6" key="1">
    <citation type="submission" date="2018-11" db="EMBL/GenBank/DDBJ databases">
        <title>Genome sequencing of Lautropia sp. KCOM 2505 (= ChDC F240).</title>
        <authorList>
            <person name="Kook J.-K."/>
            <person name="Park S.-N."/>
            <person name="Lim Y.K."/>
        </authorList>
    </citation>
    <scope>NUCLEOTIDE SEQUENCE [LARGE SCALE GENOMIC DNA]</scope>
    <source>
        <strain evidence="5 6">KCOM 2505</strain>
    </source>
</reference>
<accession>A0A3R8NAL8</accession>
<feature type="region of interest" description="Disordered" evidence="3">
    <location>
        <begin position="120"/>
        <end position="154"/>
    </location>
</feature>
<dbReference type="RefSeq" id="WP_125096372.1">
    <property type="nucleotide sequence ID" value="NZ_RRUE01000002.1"/>
</dbReference>
<proteinExistence type="predicted"/>
<evidence type="ECO:0000256" key="2">
    <source>
        <dbReference type="ARBA" id="ARBA00023004"/>
    </source>
</evidence>
<dbReference type="PANTHER" id="PTHR35303:SF5">
    <property type="entry name" value="OS02G0197800 PROTEIN"/>
    <property type="match status" value="1"/>
</dbReference>
<dbReference type="InterPro" id="IPR038492">
    <property type="entry name" value="GBBH-like_N_sf"/>
</dbReference>
<dbReference type="Pfam" id="PF06155">
    <property type="entry name" value="GBBH-like_N"/>
    <property type="match status" value="1"/>
</dbReference>
<keyword evidence="2" id="KW-0408">Iron</keyword>
<organism evidence="5 6">
    <name type="scientific">Lautropia dentalis</name>
    <dbReference type="NCBI Taxonomy" id="2490857"/>
    <lineage>
        <taxon>Bacteria</taxon>
        <taxon>Pseudomonadati</taxon>
        <taxon>Pseudomonadota</taxon>
        <taxon>Betaproteobacteria</taxon>
        <taxon>Burkholderiales</taxon>
        <taxon>Burkholderiaceae</taxon>
        <taxon>Lautropia</taxon>
    </lineage>
</organism>
<comment type="caution">
    <text evidence="5">The sequence shown here is derived from an EMBL/GenBank/DDBJ whole genome shotgun (WGS) entry which is preliminary data.</text>
</comment>
<dbReference type="InterPro" id="IPR010376">
    <property type="entry name" value="GBBH-like_N"/>
</dbReference>
<dbReference type="AlphaFoldDB" id="A0A3R8NAL8"/>
<name>A0A3R8NAL8_9BURK</name>
<keyword evidence="6" id="KW-1185">Reference proteome</keyword>
<protein>
    <submittedName>
        <fullName evidence="5">DUF971 domain-containing protein</fullName>
    </submittedName>
</protein>
<dbReference type="EMBL" id="RRUE01000002">
    <property type="protein sequence ID" value="RRN44177.1"/>
    <property type="molecule type" value="Genomic_DNA"/>
</dbReference>
<dbReference type="PANTHER" id="PTHR35303">
    <property type="entry name" value="OS02G0197800 PROTEIN"/>
    <property type="match status" value="1"/>
</dbReference>
<evidence type="ECO:0000256" key="3">
    <source>
        <dbReference type="SAM" id="MobiDB-lite"/>
    </source>
</evidence>
<feature type="domain" description="Gamma-butyrobetaine hydroxylase-like N-terminal" evidence="4">
    <location>
        <begin position="15"/>
        <end position="98"/>
    </location>
</feature>
<keyword evidence="1" id="KW-0479">Metal-binding</keyword>
<sequence length="154" mass="16370">MAGLTPNTPTPTNIVVHARSRELVVDFSDGASFHYSFEFLRVNSPSAEVQGHSPDQAVLQYGKQNVTITDIEPVGHYAIQPTFSDGHASGIYSWDYLYRIGRDHDRIWAEYLTDIQTRGLSRTGNEAPPPPKKSGCGGGGCGGGHGHGGGGCGG</sequence>